<dbReference type="SUPFAM" id="SSF111326">
    <property type="entry name" value="Urocanase"/>
    <property type="match status" value="1"/>
</dbReference>
<gene>
    <name evidence="2" type="ORF">JF625_28765</name>
</gene>
<comment type="caution">
    <text evidence="2">The sequence shown here is derived from an EMBL/GenBank/DDBJ whole genome shotgun (WGS) entry which is preliminary data.</text>
</comment>
<name>A0A952KP21_9PROT</name>
<dbReference type="InterPro" id="IPR036190">
    <property type="entry name" value="Urocanase_sf"/>
</dbReference>
<evidence type="ECO:0000259" key="1">
    <source>
        <dbReference type="Pfam" id="PF17392"/>
    </source>
</evidence>
<reference evidence="2" key="1">
    <citation type="submission" date="2020-06" db="EMBL/GenBank/DDBJ databases">
        <title>Stable isotope informed genome-resolved metagenomics uncovers potential trophic interactions in rhizosphere soil.</title>
        <authorList>
            <person name="Starr E.P."/>
            <person name="Shi S."/>
            <person name="Blazewicz S.J."/>
            <person name="Koch B.J."/>
            <person name="Probst A.J."/>
            <person name="Hungate B.A."/>
            <person name="Pett-Ridge J."/>
            <person name="Firestone M.K."/>
            <person name="Banfield J.F."/>
        </authorList>
    </citation>
    <scope>NUCLEOTIDE SEQUENCE</scope>
    <source>
        <strain evidence="2">YM_69_17</strain>
    </source>
</reference>
<accession>A0A952KP21</accession>
<protein>
    <submittedName>
        <fullName evidence="2">Urocanate hydratase</fullName>
        <ecNumber evidence="2">4.2.1.49</ecNumber>
    </submittedName>
</protein>
<dbReference type="AlphaFoldDB" id="A0A952KP21"/>
<dbReference type="Proteomes" id="UP000700706">
    <property type="component" value="Unassembled WGS sequence"/>
</dbReference>
<evidence type="ECO:0000313" key="2">
    <source>
        <dbReference type="EMBL" id="MBW8729129.1"/>
    </source>
</evidence>
<proteinExistence type="predicted"/>
<dbReference type="GO" id="GO:0016153">
    <property type="term" value="F:urocanate hydratase activity"/>
    <property type="evidence" value="ECO:0007669"/>
    <property type="project" value="UniProtKB-EC"/>
</dbReference>
<sequence length="59" mass="6311">AGMVIVADGTAEAARRLERVLTNDPGTGVMRHADAGYDIARDCAREQGMKLPMLEDTHG</sequence>
<dbReference type="InterPro" id="IPR035401">
    <property type="entry name" value="Urocanase_C"/>
</dbReference>
<organism evidence="2 3">
    <name type="scientific">Inquilinus limosus</name>
    <dbReference type="NCBI Taxonomy" id="171674"/>
    <lineage>
        <taxon>Bacteria</taxon>
        <taxon>Pseudomonadati</taxon>
        <taxon>Pseudomonadota</taxon>
        <taxon>Alphaproteobacteria</taxon>
        <taxon>Rhodospirillales</taxon>
        <taxon>Rhodospirillaceae</taxon>
        <taxon>Inquilinus</taxon>
    </lineage>
</organism>
<dbReference type="EC" id="4.2.1.49" evidence="2"/>
<evidence type="ECO:0000313" key="3">
    <source>
        <dbReference type="Proteomes" id="UP000700706"/>
    </source>
</evidence>
<dbReference type="Pfam" id="PF17392">
    <property type="entry name" value="Urocanase_C"/>
    <property type="match status" value="1"/>
</dbReference>
<dbReference type="EMBL" id="JAEKLZ010000492">
    <property type="protein sequence ID" value="MBW8729129.1"/>
    <property type="molecule type" value="Genomic_DNA"/>
</dbReference>
<keyword evidence="2" id="KW-0456">Lyase</keyword>
<feature type="domain" description="Urocanase C-terminal" evidence="1">
    <location>
        <begin position="1"/>
        <end position="45"/>
    </location>
</feature>
<feature type="non-terminal residue" evidence="2">
    <location>
        <position position="1"/>
    </location>
</feature>
<dbReference type="Gene3D" id="3.40.1770.10">
    <property type="entry name" value="Urocanase superfamily"/>
    <property type="match status" value="1"/>
</dbReference>